<gene>
    <name evidence="2" type="ORF">PIB30_055515</name>
</gene>
<protein>
    <submittedName>
        <fullName evidence="2">Uncharacterized protein</fullName>
    </submittedName>
</protein>
<dbReference type="InterPro" id="IPR021916">
    <property type="entry name" value="DUF3527"/>
</dbReference>
<name>A0ABU6YJK9_9FABA</name>
<dbReference type="Proteomes" id="UP001341840">
    <property type="component" value="Unassembled WGS sequence"/>
</dbReference>
<sequence length="901" mass="100498">MGFSLHLKKNSSKRQSGAKSANKEPSPLHQFSNHPCPKDPDKLKAKKPSSGVGPSQCNGPDHKYVKDVARRKTANRDKSAEGSSRTNSDELVKYMSNLPGYLQRRPDAGENLQEKALNFGVLDWSRLEKWKNREMHIPALYSSFAALNTGEASSSRVATSTSADIAGGSRKLDHDKKRLDSSSFKAPHKEVIPESSKLSSVEFKLLLKKTRQKERRNEYEKQNSSLAESLASKSRNHSGVSLGSNVNANYGRDVNFEAKKSLESIQQQQQHNLMTKERIHKPSSPRRHPLLKLKNKGVSFNSQKKLSSISSDAKKMMDQFQKLDADADDQRKFNSKPSNIVLLRPRRVQQSNSSTAGYYELSRLRSSHNDDNASESSQSSLFTFLPEEFSEDLCSEIRHSSTLTSVTDEPYISSERMQHIADTDSDIDSHPGDIFLLKDVLNIKLENGQETAEEADQNSQNSSPNYRLSFSFDQMRRSFSLKEHLNLLPEVKSMFVSAKSGPLTTESSDSLENSNKEKEKGHKRTRSTPFLKLFDPLLKHNPSNTQHSEESSLAAKGSLALDPKASSIQAILQLTIKNGLPLFKFLLNSERKVLAATMRSLASPEKDDAGFCFSFYLVNEIKKKNGGWRRSHVSKEKSCGYVYNTVGQMKFSSQKIEQRSNQNSKRQCMVKEYVLVGVEMENAADQKASELSKGKELAAIVMEIPCENSRHEGMHDYDLMKKKGCLKCLEDERCFCISGGSEVCGNTTAILPGGVHSEPTKGEPSPLIYRWKSGGTCDCGGWDVGCKLLVISNKNSTSNVTISSKPHHERFQLFVQEGAEPSTPLFTLAPLKDGFYSVEFSSMIDHLQAFFISVAVLSSQKLPSFLEKLNMHDDIKNNELQAKASSINYNPIPPVSPVGRV</sequence>
<organism evidence="2 3">
    <name type="scientific">Stylosanthes scabra</name>
    <dbReference type="NCBI Taxonomy" id="79078"/>
    <lineage>
        <taxon>Eukaryota</taxon>
        <taxon>Viridiplantae</taxon>
        <taxon>Streptophyta</taxon>
        <taxon>Embryophyta</taxon>
        <taxon>Tracheophyta</taxon>
        <taxon>Spermatophyta</taxon>
        <taxon>Magnoliopsida</taxon>
        <taxon>eudicotyledons</taxon>
        <taxon>Gunneridae</taxon>
        <taxon>Pentapetalae</taxon>
        <taxon>rosids</taxon>
        <taxon>fabids</taxon>
        <taxon>Fabales</taxon>
        <taxon>Fabaceae</taxon>
        <taxon>Papilionoideae</taxon>
        <taxon>50 kb inversion clade</taxon>
        <taxon>dalbergioids sensu lato</taxon>
        <taxon>Dalbergieae</taxon>
        <taxon>Pterocarpus clade</taxon>
        <taxon>Stylosanthes</taxon>
    </lineage>
</organism>
<keyword evidence="3" id="KW-1185">Reference proteome</keyword>
<evidence type="ECO:0000313" key="3">
    <source>
        <dbReference type="Proteomes" id="UP001341840"/>
    </source>
</evidence>
<evidence type="ECO:0000256" key="1">
    <source>
        <dbReference type="SAM" id="MobiDB-lite"/>
    </source>
</evidence>
<feature type="region of interest" description="Disordered" evidence="1">
    <location>
        <begin position="499"/>
        <end position="525"/>
    </location>
</feature>
<proteinExistence type="predicted"/>
<feature type="compositionally biased region" description="Polar residues" evidence="1">
    <location>
        <begin position="222"/>
        <end position="246"/>
    </location>
</feature>
<dbReference type="EMBL" id="JASCZI010242089">
    <property type="protein sequence ID" value="MED6209525.1"/>
    <property type="molecule type" value="Genomic_DNA"/>
</dbReference>
<feature type="compositionally biased region" description="Basic and acidic residues" evidence="1">
    <location>
        <begin position="60"/>
        <end position="80"/>
    </location>
</feature>
<feature type="compositionally biased region" description="Polar residues" evidence="1">
    <location>
        <begin position="502"/>
        <end position="513"/>
    </location>
</feature>
<accession>A0ABU6YJK9</accession>
<dbReference type="PANTHER" id="PTHR31390">
    <property type="entry name" value="EXPRESSED PROTEIN"/>
    <property type="match status" value="1"/>
</dbReference>
<feature type="region of interest" description="Disordered" evidence="1">
    <location>
        <begin position="155"/>
        <end position="191"/>
    </location>
</feature>
<evidence type="ECO:0000313" key="2">
    <source>
        <dbReference type="EMBL" id="MED6209525.1"/>
    </source>
</evidence>
<reference evidence="2 3" key="1">
    <citation type="journal article" date="2023" name="Plants (Basel)">
        <title>Bridging the Gap: Combining Genomics and Transcriptomics Approaches to Understand Stylosanthes scabra, an Orphan Legume from the Brazilian Caatinga.</title>
        <authorList>
            <person name="Ferreira-Neto J.R.C."/>
            <person name="da Silva M.D."/>
            <person name="Binneck E."/>
            <person name="de Melo N.F."/>
            <person name="da Silva R.H."/>
            <person name="de Melo A.L.T.M."/>
            <person name="Pandolfi V."/>
            <person name="Bustamante F.O."/>
            <person name="Brasileiro-Vidal A.C."/>
            <person name="Benko-Iseppon A.M."/>
        </authorList>
    </citation>
    <scope>NUCLEOTIDE SEQUENCE [LARGE SCALE GENOMIC DNA]</scope>
    <source>
        <tissue evidence="2">Leaves</tissue>
    </source>
</reference>
<feature type="compositionally biased region" description="Basic residues" evidence="1">
    <location>
        <begin position="1"/>
        <end position="12"/>
    </location>
</feature>
<comment type="caution">
    <text evidence="2">The sequence shown here is derived from an EMBL/GenBank/DDBJ whole genome shotgun (WGS) entry which is preliminary data.</text>
</comment>
<feature type="region of interest" description="Disordered" evidence="1">
    <location>
        <begin position="211"/>
        <end position="246"/>
    </location>
</feature>
<feature type="region of interest" description="Disordered" evidence="1">
    <location>
        <begin position="1"/>
        <end position="91"/>
    </location>
</feature>
<dbReference type="Pfam" id="PF12043">
    <property type="entry name" value="DUF3527"/>
    <property type="match status" value="1"/>
</dbReference>
<feature type="compositionally biased region" description="Basic and acidic residues" evidence="1">
    <location>
        <begin position="170"/>
        <end position="180"/>
    </location>
</feature>
<dbReference type="PANTHER" id="PTHR31390:SF27">
    <property type="entry name" value="DUF3527 DOMAIN PROTEIN"/>
    <property type="match status" value="1"/>
</dbReference>